<dbReference type="STRING" id="2025994.A0A2T3AF77"/>
<keyword evidence="4" id="KW-0805">Transcription regulation</keyword>
<evidence type="ECO:0000256" key="2">
    <source>
        <dbReference type="ARBA" id="ARBA00010386"/>
    </source>
</evidence>
<keyword evidence="11" id="KW-1185">Reference proteome</keyword>
<feature type="compositionally biased region" description="Acidic residues" evidence="8">
    <location>
        <begin position="390"/>
        <end position="399"/>
    </location>
</feature>
<dbReference type="OrthoDB" id="330772at2759"/>
<accession>A0A2T3AF77</accession>
<dbReference type="EMBL" id="KZ678398">
    <property type="protein sequence ID" value="PSR94434.1"/>
    <property type="molecule type" value="Genomic_DNA"/>
</dbReference>
<feature type="compositionally biased region" description="Low complexity" evidence="8">
    <location>
        <begin position="200"/>
        <end position="212"/>
    </location>
</feature>
<keyword evidence="3" id="KW-0507">mRNA processing</keyword>
<keyword evidence="6" id="KW-0508">mRNA splicing</keyword>
<dbReference type="InParanoid" id="A0A2T3AF77"/>
<evidence type="ECO:0000256" key="5">
    <source>
        <dbReference type="ARBA" id="ARBA00023163"/>
    </source>
</evidence>
<name>A0A2T3AF77_9PEZI</name>
<dbReference type="InterPro" id="IPR039853">
    <property type="entry name" value="Pinin"/>
</dbReference>
<feature type="compositionally biased region" description="Basic and acidic residues" evidence="8">
    <location>
        <begin position="215"/>
        <end position="243"/>
    </location>
</feature>
<evidence type="ECO:0000313" key="11">
    <source>
        <dbReference type="Proteomes" id="UP000241462"/>
    </source>
</evidence>
<gene>
    <name evidence="10" type="ORF">BD289DRAFT_480576</name>
</gene>
<proteinExistence type="inferred from homology"/>
<organism evidence="10 11">
    <name type="scientific">Coniella lustricola</name>
    <dbReference type="NCBI Taxonomy" id="2025994"/>
    <lineage>
        <taxon>Eukaryota</taxon>
        <taxon>Fungi</taxon>
        <taxon>Dikarya</taxon>
        <taxon>Ascomycota</taxon>
        <taxon>Pezizomycotina</taxon>
        <taxon>Sordariomycetes</taxon>
        <taxon>Sordariomycetidae</taxon>
        <taxon>Diaporthales</taxon>
        <taxon>Schizoparmaceae</taxon>
        <taxon>Coniella</taxon>
    </lineage>
</organism>
<dbReference type="PANTHER" id="PTHR12707:SF0">
    <property type="entry name" value="PININ"/>
    <property type="match status" value="1"/>
</dbReference>
<protein>
    <submittedName>
        <fullName evidence="10">Pinin/SDK/memA/ protein conserved region-domain-containing protein</fullName>
    </submittedName>
</protein>
<evidence type="ECO:0000256" key="8">
    <source>
        <dbReference type="SAM" id="MobiDB-lite"/>
    </source>
</evidence>
<dbReference type="Pfam" id="PF04696">
    <property type="entry name" value="Pinin_SDK_memA"/>
    <property type="match status" value="1"/>
</dbReference>
<evidence type="ECO:0000256" key="3">
    <source>
        <dbReference type="ARBA" id="ARBA00022664"/>
    </source>
</evidence>
<dbReference type="InterPro" id="IPR006786">
    <property type="entry name" value="Pinin_SDK_MemA"/>
</dbReference>
<evidence type="ECO:0000256" key="1">
    <source>
        <dbReference type="ARBA" id="ARBA00004123"/>
    </source>
</evidence>
<dbReference type="GO" id="GO:0071013">
    <property type="term" value="C:catalytic step 2 spliceosome"/>
    <property type="evidence" value="ECO:0007669"/>
    <property type="project" value="TreeGrafter"/>
</dbReference>
<evidence type="ECO:0000256" key="6">
    <source>
        <dbReference type="ARBA" id="ARBA00023187"/>
    </source>
</evidence>
<feature type="compositionally biased region" description="Basic and acidic residues" evidence="8">
    <location>
        <begin position="380"/>
        <end position="389"/>
    </location>
</feature>
<comment type="similarity">
    <text evidence="2">Belongs to the pinin family.</text>
</comment>
<dbReference type="GO" id="GO:0006397">
    <property type="term" value="P:mRNA processing"/>
    <property type="evidence" value="ECO:0007669"/>
    <property type="project" value="UniProtKB-KW"/>
</dbReference>
<dbReference type="Proteomes" id="UP000241462">
    <property type="component" value="Unassembled WGS sequence"/>
</dbReference>
<feature type="region of interest" description="Disordered" evidence="8">
    <location>
        <begin position="346"/>
        <end position="399"/>
    </location>
</feature>
<keyword evidence="7" id="KW-0539">Nucleus</keyword>
<comment type="subcellular location">
    <subcellularLocation>
        <location evidence="1">Nucleus</location>
    </subcellularLocation>
</comment>
<evidence type="ECO:0000256" key="4">
    <source>
        <dbReference type="ARBA" id="ARBA00023015"/>
    </source>
</evidence>
<reference evidence="10 11" key="1">
    <citation type="journal article" date="2018" name="Mycol. Prog.">
        <title>Coniella lustricola, a new species from submerged detritus.</title>
        <authorList>
            <person name="Raudabaugh D.B."/>
            <person name="Iturriaga T."/>
            <person name="Carver A."/>
            <person name="Mondo S."/>
            <person name="Pangilinan J."/>
            <person name="Lipzen A."/>
            <person name="He G."/>
            <person name="Amirebrahimi M."/>
            <person name="Grigoriev I.V."/>
            <person name="Miller A.N."/>
        </authorList>
    </citation>
    <scope>NUCLEOTIDE SEQUENCE [LARGE SCALE GENOMIC DNA]</scope>
    <source>
        <strain evidence="10 11">B22-T-1</strain>
    </source>
</reference>
<feature type="compositionally biased region" description="Basic and acidic residues" evidence="8">
    <location>
        <begin position="133"/>
        <end position="191"/>
    </location>
</feature>
<evidence type="ECO:0000256" key="7">
    <source>
        <dbReference type="ARBA" id="ARBA00023242"/>
    </source>
</evidence>
<evidence type="ECO:0000313" key="10">
    <source>
        <dbReference type="EMBL" id="PSR94434.1"/>
    </source>
</evidence>
<dbReference type="GO" id="GO:0008380">
    <property type="term" value="P:RNA splicing"/>
    <property type="evidence" value="ECO:0007669"/>
    <property type="project" value="UniProtKB-KW"/>
</dbReference>
<feature type="domain" description="Pinin/SDK/MemA protein" evidence="9">
    <location>
        <begin position="187"/>
        <end position="302"/>
    </location>
</feature>
<feature type="region of interest" description="Disordered" evidence="8">
    <location>
        <begin position="1"/>
        <end position="243"/>
    </location>
</feature>
<feature type="compositionally biased region" description="Basic and acidic residues" evidence="8">
    <location>
        <begin position="18"/>
        <end position="32"/>
    </location>
</feature>
<evidence type="ECO:0000259" key="9">
    <source>
        <dbReference type="Pfam" id="PF04696"/>
    </source>
</evidence>
<dbReference type="AlphaFoldDB" id="A0A2T3AF77"/>
<feature type="compositionally biased region" description="Basic and acidic residues" evidence="8">
    <location>
        <begin position="82"/>
        <end position="123"/>
    </location>
</feature>
<sequence>MPQLKRKSLDGLPYPDHNGNDDAPNKRVRVEETSGALGIVEDADKQSTHVAHQSAGGWDTESTAQDVFVDGTGASDGARQPTRAEAEGIPDMERPDMEKRMLDDAPDKATSPSKDRPQHDIGRRRSPSPSSMRSRDPHSGTYDSRRRDPSPPLPRSRDRRVSETSRRRPDVTLGDKDRPQREGLNKEEEKKRGKRLFGGLLSTLSQSSTNSQQRKRQEIEKRQQEKAAKQRSEDDKRRSGKLQKLDRIRKIEQVCFDEQVMRTRHSNMLARAHSLQTRSRPKLYYRPWELTQDQEHIIKEQIRDVQATIEDELEQFKRQKEQRLKDLGASTAVSKPIVTTDELVVESAPSGTGVKVESNATVANDQKESSAPKQEPQSSIHEERDHDEMVEADEDTVIY</sequence>
<dbReference type="PANTHER" id="PTHR12707">
    <property type="entry name" value="PINN"/>
    <property type="match status" value="1"/>
</dbReference>
<keyword evidence="5" id="KW-0804">Transcription</keyword>